<keyword evidence="5" id="KW-1185">Reference proteome</keyword>
<reference evidence="4" key="2">
    <citation type="submission" date="2025-09" db="UniProtKB">
        <authorList>
            <consortium name="Ensembl"/>
        </authorList>
    </citation>
    <scope>IDENTIFICATION</scope>
</reference>
<dbReference type="Ensembl" id="ENSLLET00000050852.1">
    <property type="protein sequence ID" value="ENSLLEP00000048940.1"/>
    <property type="gene ID" value="ENSLLEG00000030811.1"/>
</dbReference>
<dbReference type="OrthoDB" id="8193882at2759"/>
<dbReference type="Pfam" id="PF05361">
    <property type="entry name" value="PP1_inhibitor"/>
    <property type="match status" value="1"/>
</dbReference>
<evidence type="ECO:0000256" key="1">
    <source>
        <dbReference type="ARBA" id="ARBA00005483"/>
    </source>
</evidence>
<evidence type="ECO:0000256" key="3">
    <source>
        <dbReference type="ARBA" id="ARBA00023272"/>
    </source>
</evidence>
<dbReference type="AlphaFoldDB" id="A0A8C5RCR0"/>
<sequence>VTANLEAAENSSAHRVTFLGPETQDVEVTPKKLGKLTVKYNRKELQRRIKLEEWIDSQIEALYLSQVRAVPIYLDWAALLLECWAPLPHVSALIVVASPFIRYQVHTVAAFSPVI</sequence>
<evidence type="ECO:0000313" key="4">
    <source>
        <dbReference type="Ensembl" id="ENSLLEP00000048940.1"/>
    </source>
</evidence>
<comment type="similarity">
    <text evidence="1">Belongs to the PP1 inhibitor family.</text>
</comment>
<dbReference type="GO" id="GO:0005737">
    <property type="term" value="C:cytoplasm"/>
    <property type="evidence" value="ECO:0007669"/>
    <property type="project" value="InterPro"/>
</dbReference>
<name>A0A8C5RCR0_9ANUR</name>
<dbReference type="Proteomes" id="UP000694569">
    <property type="component" value="Unplaced"/>
</dbReference>
<accession>A0A8C5RCR0</accession>
<dbReference type="PANTHER" id="PTHR16188">
    <property type="entry name" value="PROTEIN PHOSPHATASE 1 INHIBITOR POTENTIATED BY PROTEIN KINASE C"/>
    <property type="match status" value="1"/>
</dbReference>
<keyword evidence="3" id="KW-0650">Protein phosphatase inhibitor</keyword>
<evidence type="ECO:0000256" key="2">
    <source>
        <dbReference type="ARBA" id="ARBA00022553"/>
    </source>
</evidence>
<dbReference type="GO" id="GO:0004865">
    <property type="term" value="F:protein serine/threonine phosphatase inhibitor activity"/>
    <property type="evidence" value="ECO:0007669"/>
    <property type="project" value="TreeGrafter"/>
</dbReference>
<dbReference type="Gene3D" id="1.10.150.220">
    <property type="entry name" value="CPI-17"/>
    <property type="match status" value="1"/>
</dbReference>
<evidence type="ECO:0000313" key="5">
    <source>
        <dbReference type="Proteomes" id="UP000694569"/>
    </source>
</evidence>
<reference evidence="4" key="1">
    <citation type="submission" date="2025-08" db="UniProtKB">
        <authorList>
            <consortium name="Ensembl"/>
        </authorList>
    </citation>
    <scope>IDENTIFICATION</scope>
</reference>
<dbReference type="PANTHER" id="PTHR16188:SF13">
    <property type="entry name" value="PROTEIN PHOSPHATASE 1 REGULATORY SUBUNIT 14D"/>
    <property type="match status" value="1"/>
</dbReference>
<dbReference type="SUPFAM" id="SSF81790">
    <property type="entry name" value="Myosin phosphatase inhibitor 17kDa protein, CPI-17"/>
    <property type="match status" value="1"/>
</dbReference>
<keyword evidence="2" id="KW-0597">Phosphoprotein</keyword>
<protein>
    <submittedName>
        <fullName evidence="4">Uncharacterized protein</fullName>
    </submittedName>
</protein>
<organism evidence="4 5">
    <name type="scientific">Leptobrachium leishanense</name>
    <name type="common">Leishan spiny toad</name>
    <dbReference type="NCBI Taxonomy" id="445787"/>
    <lineage>
        <taxon>Eukaryota</taxon>
        <taxon>Metazoa</taxon>
        <taxon>Chordata</taxon>
        <taxon>Craniata</taxon>
        <taxon>Vertebrata</taxon>
        <taxon>Euteleostomi</taxon>
        <taxon>Amphibia</taxon>
        <taxon>Batrachia</taxon>
        <taxon>Anura</taxon>
        <taxon>Pelobatoidea</taxon>
        <taxon>Megophryidae</taxon>
        <taxon>Leptobrachium</taxon>
    </lineage>
</organism>
<proteinExistence type="inferred from homology"/>
<dbReference type="InterPro" id="IPR036658">
    <property type="entry name" value="CPI-17_sf"/>
</dbReference>
<dbReference type="GeneTree" id="ENSGT00960000190100"/>
<dbReference type="InterPro" id="IPR008025">
    <property type="entry name" value="CPI-17"/>
</dbReference>